<evidence type="ECO:0008006" key="3">
    <source>
        <dbReference type="Google" id="ProtNLM"/>
    </source>
</evidence>
<keyword evidence="2" id="KW-1185">Reference proteome</keyword>
<dbReference type="Proteomes" id="UP000286931">
    <property type="component" value="Unassembled WGS sequence"/>
</dbReference>
<dbReference type="EMBL" id="BIFH01000034">
    <property type="protein sequence ID" value="GCD99638.1"/>
    <property type="molecule type" value="Genomic_DNA"/>
</dbReference>
<protein>
    <recommendedName>
        <fullName evidence="3">DUF3375 domain-containing protein</fullName>
    </recommendedName>
</protein>
<name>A0A401YYH2_9ACTN</name>
<dbReference type="AlphaFoldDB" id="A0A401YYH2"/>
<dbReference type="Pfam" id="PF11855">
    <property type="entry name" value="DUF3375"/>
    <property type="match status" value="1"/>
</dbReference>
<reference evidence="1 2" key="1">
    <citation type="submission" date="2018-12" db="EMBL/GenBank/DDBJ databases">
        <title>Draft genome sequence of Embleya hyalina NBRC 13850T.</title>
        <authorList>
            <person name="Komaki H."/>
            <person name="Hosoyama A."/>
            <person name="Kimura A."/>
            <person name="Ichikawa N."/>
            <person name="Tamura T."/>
        </authorList>
    </citation>
    <scope>NUCLEOTIDE SEQUENCE [LARGE SCALE GENOMIC DNA]</scope>
    <source>
        <strain evidence="1 2">NBRC 13850</strain>
    </source>
</reference>
<proteinExistence type="predicted"/>
<organism evidence="1 2">
    <name type="scientific">Embleya hyalina</name>
    <dbReference type="NCBI Taxonomy" id="516124"/>
    <lineage>
        <taxon>Bacteria</taxon>
        <taxon>Bacillati</taxon>
        <taxon>Actinomycetota</taxon>
        <taxon>Actinomycetes</taxon>
        <taxon>Kitasatosporales</taxon>
        <taxon>Streptomycetaceae</taxon>
        <taxon>Embleya</taxon>
    </lineage>
</organism>
<gene>
    <name evidence="1" type="ORF">EHYA_07360</name>
</gene>
<dbReference type="InterPro" id="IPR021804">
    <property type="entry name" value="DUF3375"/>
</dbReference>
<sequence length="487" mass="55402">MMNVEFEEVDALRRGSPAWKLLRAEHAPLVLSFLGRVFVEENVRSLSAADLASRLDDVLYALNARSGGHAFPRTAKAYLDDWSAPENGWLRKYYPPGSDEAHFDATPAVEKALAWIASLQARSFVGTESRLNTAFELLRQMAFGTEPDRGTRLTELRRRRAEIDAEIARVSDGDLDVMNDTALRDRYQQFAATARGLLADFREVEENFRRLDRELRERVASWDGPKGKLLDRVLGDRSNIADSDQGRSFHAFYDFLLSHRRQSEFSDLLAKVHRLESIGETDHRMRRIHHDWLDAGERTQATVRLLSEQLRRFLDDQVWLENRRVVEILRSIEVKALRLRERPDSALTMRIDAMSPAVTLPMERPMYRPKRKVPVDDTVVLADADGNDVSLLFEQVHVDPSRLVHAVCSALHGRTQVGLVKVLGEFPLEQGLAELVTYLSLTDSAFDVVFDENTREEIAWDGDDGRGRCASVPQVTFVSRAPQAARR</sequence>
<accession>A0A401YYH2</accession>
<evidence type="ECO:0000313" key="2">
    <source>
        <dbReference type="Proteomes" id="UP000286931"/>
    </source>
</evidence>
<comment type="caution">
    <text evidence="1">The sequence shown here is derived from an EMBL/GenBank/DDBJ whole genome shotgun (WGS) entry which is preliminary data.</text>
</comment>
<evidence type="ECO:0000313" key="1">
    <source>
        <dbReference type="EMBL" id="GCD99638.1"/>
    </source>
</evidence>